<dbReference type="AlphaFoldDB" id="A0A4Y9LYQ1"/>
<dbReference type="SUPFAM" id="SSF51735">
    <property type="entry name" value="NAD(P)-binding Rossmann-fold domains"/>
    <property type="match status" value="1"/>
</dbReference>
<sequence>MATRSSDRPIGRDSDICMKVLVTGSSGFIGQALVRRLRTEHCAVVGLDKVPADATDIVCDILDADRLTKAVTGAAPDAVVHLAARIDLDEKTDLSGYTANIEGVENLVQAVRQTPSVRRAIWTSSQLVCRVGYVPTSDTDYQADTLYGKSKVRTEEIVRSSDGAGREWCLARPTTVWGPGMSAHYQRFLHMIERGHYFHVGHGPLWKSYSYVENIAFQYWRLLSVPAEQIHRRTFYLADYTPIDLIAWCDAFQRDFGSRPIPHLPTGVARTLAFCGDAVNAIGLKRFPFNSFRLNNVLTQYQFDLTPTAAVCGPLPCDMEQGVAATVAWLRNISAR</sequence>
<dbReference type="InterPro" id="IPR001509">
    <property type="entry name" value="Epimerase_deHydtase"/>
</dbReference>
<gene>
    <name evidence="2" type="ORF">E4K65_14435</name>
</gene>
<dbReference type="EMBL" id="SPQT01000006">
    <property type="protein sequence ID" value="TFV48014.1"/>
    <property type="molecule type" value="Genomic_DNA"/>
</dbReference>
<proteinExistence type="predicted"/>
<dbReference type="Pfam" id="PF01370">
    <property type="entry name" value="Epimerase"/>
    <property type="match status" value="1"/>
</dbReference>
<evidence type="ECO:0000313" key="2">
    <source>
        <dbReference type="EMBL" id="TFV48014.1"/>
    </source>
</evidence>
<organism evidence="2 3">
    <name type="scientific">Bradyrhizobium niftali</name>
    <dbReference type="NCBI Taxonomy" id="2560055"/>
    <lineage>
        <taxon>Bacteria</taxon>
        <taxon>Pseudomonadati</taxon>
        <taxon>Pseudomonadota</taxon>
        <taxon>Alphaproteobacteria</taxon>
        <taxon>Hyphomicrobiales</taxon>
        <taxon>Nitrobacteraceae</taxon>
        <taxon>Bradyrhizobium</taxon>
    </lineage>
</organism>
<dbReference type="PANTHER" id="PTHR43245:SF13">
    <property type="entry name" value="UDP-D-APIOSE_UDP-D-XYLOSE SYNTHASE 2"/>
    <property type="match status" value="1"/>
</dbReference>
<dbReference type="InterPro" id="IPR050177">
    <property type="entry name" value="Lipid_A_modif_metabolic_enz"/>
</dbReference>
<accession>A0A4Y9LYQ1</accession>
<reference evidence="2 3" key="1">
    <citation type="submission" date="2019-03" db="EMBL/GenBank/DDBJ databases">
        <title>Bradyrhizobium diversity isolated from nodules of Chamaecrista fasciculata.</title>
        <authorList>
            <person name="Klepa M.S."/>
            <person name="Urquiaga M.O."/>
            <person name="Hungria M."/>
            <person name="Delamuta J.R."/>
        </authorList>
    </citation>
    <scope>NUCLEOTIDE SEQUENCE [LARGE SCALE GENOMIC DNA]</scope>
    <source>
        <strain evidence="2 3">CNPSo 3448</strain>
    </source>
</reference>
<dbReference type="OrthoDB" id="9814124at2"/>
<dbReference type="Proteomes" id="UP000297966">
    <property type="component" value="Unassembled WGS sequence"/>
</dbReference>
<name>A0A4Y9LYQ1_9BRAD</name>
<dbReference type="InterPro" id="IPR036291">
    <property type="entry name" value="NAD(P)-bd_dom_sf"/>
</dbReference>
<protein>
    <submittedName>
        <fullName evidence="2">NAD(P)-dependent oxidoreductase</fullName>
    </submittedName>
</protein>
<comment type="caution">
    <text evidence="2">The sequence shown here is derived from an EMBL/GenBank/DDBJ whole genome shotgun (WGS) entry which is preliminary data.</text>
</comment>
<evidence type="ECO:0000313" key="3">
    <source>
        <dbReference type="Proteomes" id="UP000297966"/>
    </source>
</evidence>
<dbReference type="Gene3D" id="3.40.50.720">
    <property type="entry name" value="NAD(P)-binding Rossmann-like Domain"/>
    <property type="match status" value="1"/>
</dbReference>
<keyword evidence="3" id="KW-1185">Reference proteome</keyword>
<feature type="domain" description="NAD-dependent epimerase/dehydratase" evidence="1">
    <location>
        <begin position="20"/>
        <end position="235"/>
    </location>
</feature>
<evidence type="ECO:0000259" key="1">
    <source>
        <dbReference type="Pfam" id="PF01370"/>
    </source>
</evidence>
<dbReference type="PANTHER" id="PTHR43245">
    <property type="entry name" value="BIFUNCTIONAL POLYMYXIN RESISTANCE PROTEIN ARNA"/>
    <property type="match status" value="1"/>
</dbReference>